<dbReference type="AlphaFoldDB" id="A0A5B8LFL2"/>
<evidence type="ECO:0000313" key="2">
    <source>
        <dbReference type="Proteomes" id="UP000315673"/>
    </source>
</evidence>
<reference evidence="1 2" key="1">
    <citation type="submission" date="2019-07" db="EMBL/GenBank/DDBJ databases">
        <title>Full genome sequence of Sphingomonas sp. 4R-6-7(HKS19).</title>
        <authorList>
            <person name="Im W.-T."/>
        </authorList>
    </citation>
    <scope>NUCLEOTIDE SEQUENCE [LARGE SCALE GENOMIC DNA]</scope>
    <source>
        <strain evidence="1 2">HKS19</strain>
    </source>
</reference>
<evidence type="ECO:0000313" key="1">
    <source>
        <dbReference type="EMBL" id="QDZ06649.1"/>
    </source>
</evidence>
<organism evidence="1 2">
    <name type="scientific">Sphingomonas panacisoli</name>
    <dbReference type="NCBI Taxonomy" id="1813879"/>
    <lineage>
        <taxon>Bacteria</taxon>
        <taxon>Pseudomonadati</taxon>
        <taxon>Pseudomonadota</taxon>
        <taxon>Alphaproteobacteria</taxon>
        <taxon>Sphingomonadales</taxon>
        <taxon>Sphingomonadaceae</taxon>
        <taxon>Sphingomonas</taxon>
    </lineage>
</organism>
<proteinExistence type="predicted"/>
<sequence length="153" mass="16610">MIALALLTAAAPVLQPQLQPLSFLVGHCWQGQVAPGRIDRHCFVALTDGSIRDRHAVVEGGKRVIAGESVYRWDARAGAISVTYRDSFGGRLTGIVRSRGNLMGVDGHYVASGGQRFGISARWTRVNDTTYRADARSAEVPQVNGSTVYRRVD</sequence>
<dbReference type="OrthoDB" id="7058581at2"/>
<dbReference type="RefSeq" id="WP_146569733.1">
    <property type="nucleotide sequence ID" value="NZ_CP042306.1"/>
</dbReference>
<name>A0A5B8LFL2_9SPHN</name>
<protein>
    <submittedName>
        <fullName evidence="1">Uncharacterized protein</fullName>
    </submittedName>
</protein>
<gene>
    <name evidence="1" type="ORF">FPZ24_03475</name>
</gene>
<keyword evidence="2" id="KW-1185">Reference proteome</keyword>
<dbReference type="KEGG" id="spai:FPZ24_03475"/>
<dbReference type="Proteomes" id="UP000315673">
    <property type="component" value="Chromosome"/>
</dbReference>
<dbReference type="EMBL" id="CP042306">
    <property type="protein sequence ID" value="QDZ06649.1"/>
    <property type="molecule type" value="Genomic_DNA"/>
</dbReference>
<accession>A0A5B8LFL2</accession>